<evidence type="ECO:0000313" key="2">
    <source>
        <dbReference type="EMBL" id="NYT84259.1"/>
    </source>
</evidence>
<gene>
    <name evidence="2" type="ORF">H0A62_01465</name>
</gene>
<protein>
    <submittedName>
        <fullName evidence="2">Uncharacterized protein</fullName>
    </submittedName>
</protein>
<dbReference type="AlphaFoldDB" id="A0A853GY11"/>
<organism evidence="2 3">
    <name type="scientific">Pollutimonas harenae</name>
    <dbReference type="NCBI Taxonomy" id="657015"/>
    <lineage>
        <taxon>Bacteria</taxon>
        <taxon>Pseudomonadati</taxon>
        <taxon>Pseudomonadota</taxon>
        <taxon>Betaproteobacteria</taxon>
        <taxon>Burkholderiales</taxon>
        <taxon>Alcaligenaceae</taxon>
        <taxon>Pollutimonas</taxon>
    </lineage>
</organism>
<proteinExistence type="predicted"/>
<evidence type="ECO:0000256" key="1">
    <source>
        <dbReference type="SAM" id="Phobius"/>
    </source>
</evidence>
<keyword evidence="1" id="KW-1133">Transmembrane helix</keyword>
<dbReference type="RefSeq" id="WP_130038561.1">
    <property type="nucleotide sequence ID" value="NZ_JACCEV010000001.1"/>
</dbReference>
<reference evidence="2 3" key="1">
    <citation type="submission" date="2020-07" db="EMBL/GenBank/DDBJ databases">
        <title>Taxonomic revisions and descriptions of new bacterial species based on genomic comparisons in the high-G+C-content subgroup of the family Alcaligenaceae.</title>
        <authorList>
            <person name="Szabo A."/>
            <person name="Felfoldi T."/>
        </authorList>
    </citation>
    <scope>NUCLEOTIDE SEQUENCE [LARGE SCALE GENOMIC DNA]</scope>
    <source>
        <strain evidence="2 3">DSM 25667</strain>
    </source>
</reference>
<comment type="caution">
    <text evidence="2">The sequence shown here is derived from an EMBL/GenBank/DDBJ whole genome shotgun (WGS) entry which is preliminary data.</text>
</comment>
<accession>A0A853GY11</accession>
<dbReference type="EMBL" id="JACCEV010000001">
    <property type="protein sequence ID" value="NYT84259.1"/>
    <property type="molecule type" value="Genomic_DNA"/>
</dbReference>
<name>A0A853GY11_9BURK</name>
<evidence type="ECO:0000313" key="3">
    <source>
        <dbReference type="Proteomes" id="UP000554144"/>
    </source>
</evidence>
<keyword evidence="1" id="KW-0472">Membrane</keyword>
<keyword evidence="3" id="KW-1185">Reference proteome</keyword>
<sequence length="73" mass="7630">MHYIIQLLATILIGTAIGAVLSQRTKALLIGSVIGIVLGIVALITASWVPLAVGTAVFLVVQGLQRDNYSSRA</sequence>
<feature type="transmembrane region" description="Helical" evidence="1">
    <location>
        <begin position="28"/>
        <end position="61"/>
    </location>
</feature>
<dbReference type="Proteomes" id="UP000554144">
    <property type="component" value="Unassembled WGS sequence"/>
</dbReference>
<keyword evidence="1" id="KW-0812">Transmembrane</keyword>